<proteinExistence type="predicted"/>
<reference evidence="2" key="1">
    <citation type="journal article" date="2022" name="Mol. Ecol. Resour.">
        <title>The genomes of chicory, endive, great burdock and yacon provide insights into Asteraceae palaeo-polyploidization history and plant inulin production.</title>
        <authorList>
            <person name="Fan W."/>
            <person name="Wang S."/>
            <person name="Wang H."/>
            <person name="Wang A."/>
            <person name="Jiang F."/>
            <person name="Liu H."/>
            <person name="Zhao H."/>
            <person name="Xu D."/>
            <person name="Zhang Y."/>
        </authorList>
    </citation>
    <scope>NUCLEOTIDE SEQUENCE [LARGE SCALE GENOMIC DNA]</scope>
    <source>
        <strain evidence="2">cv. Niubang</strain>
    </source>
</reference>
<dbReference type="EMBL" id="CM042053">
    <property type="protein sequence ID" value="KAI3715094.1"/>
    <property type="molecule type" value="Genomic_DNA"/>
</dbReference>
<gene>
    <name evidence="1" type="ORF">L6452_22061</name>
</gene>
<comment type="caution">
    <text evidence="1">The sequence shown here is derived from an EMBL/GenBank/DDBJ whole genome shotgun (WGS) entry which is preliminary data.</text>
</comment>
<organism evidence="1 2">
    <name type="scientific">Arctium lappa</name>
    <name type="common">Greater burdock</name>
    <name type="synonym">Lappa major</name>
    <dbReference type="NCBI Taxonomy" id="4217"/>
    <lineage>
        <taxon>Eukaryota</taxon>
        <taxon>Viridiplantae</taxon>
        <taxon>Streptophyta</taxon>
        <taxon>Embryophyta</taxon>
        <taxon>Tracheophyta</taxon>
        <taxon>Spermatophyta</taxon>
        <taxon>Magnoliopsida</taxon>
        <taxon>eudicotyledons</taxon>
        <taxon>Gunneridae</taxon>
        <taxon>Pentapetalae</taxon>
        <taxon>asterids</taxon>
        <taxon>campanulids</taxon>
        <taxon>Asterales</taxon>
        <taxon>Asteraceae</taxon>
        <taxon>Carduoideae</taxon>
        <taxon>Cardueae</taxon>
        <taxon>Arctiinae</taxon>
        <taxon>Arctium</taxon>
    </lineage>
</organism>
<reference evidence="1 2" key="2">
    <citation type="journal article" date="2022" name="Mol. Ecol. Resour.">
        <title>The genomes of chicory, endive, great burdock and yacon provide insights into Asteraceae paleo-polyploidization history and plant inulin production.</title>
        <authorList>
            <person name="Fan W."/>
            <person name="Wang S."/>
            <person name="Wang H."/>
            <person name="Wang A."/>
            <person name="Jiang F."/>
            <person name="Liu H."/>
            <person name="Zhao H."/>
            <person name="Xu D."/>
            <person name="Zhang Y."/>
        </authorList>
    </citation>
    <scope>NUCLEOTIDE SEQUENCE [LARGE SCALE GENOMIC DNA]</scope>
    <source>
        <strain evidence="2">cv. Niubang</strain>
    </source>
</reference>
<evidence type="ECO:0000313" key="1">
    <source>
        <dbReference type="EMBL" id="KAI3715094.1"/>
    </source>
</evidence>
<dbReference type="Proteomes" id="UP001055879">
    <property type="component" value="Linkage Group LG07"/>
</dbReference>
<name>A0ACB9AXY3_ARCLA</name>
<protein>
    <submittedName>
        <fullName evidence="1">Uncharacterized protein</fullName>
    </submittedName>
</protein>
<accession>A0ACB9AXY3</accession>
<evidence type="ECO:0000313" key="2">
    <source>
        <dbReference type="Proteomes" id="UP001055879"/>
    </source>
</evidence>
<keyword evidence="2" id="KW-1185">Reference proteome</keyword>
<sequence>MRGRVPRWKEEAEREYVDIPDNANDDDVEDVDYEPEEEHAPEPTVDRFDWPGWAIYLHMQMTGLETFVCEELTDLRRLIVHGLTAEEIGVGPPYDRRRDELGADNQAHPLLQHTRTAMTEV</sequence>